<sequence length="123" mass="13300">MMTPSQIAAAAVEIVRSALPYSSELLEQCTSLELPHIMVNGDVFGPAPDNAAAFMQYGPDWTGLAVSSRCGGTSYWLYYRCQLTQERAMACLGPQPSVGAAIEAAVQHVRADLEYWNSKRTAA</sequence>
<reference evidence="1 2" key="1">
    <citation type="submission" date="2015-11" db="EMBL/GenBank/DDBJ databases">
        <title>Complete genome sequencing of a biphenyl-degrading bacterium, Pseudomonas putida KF715 (=NBRC110667).</title>
        <authorList>
            <person name="Suenaga H."/>
            <person name="Fujihara N."/>
            <person name="Watanabe T."/>
            <person name="Hirose J."/>
            <person name="Kimura N."/>
            <person name="Yamazoe A."/>
            <person name="Hosoyama A."/>
            <person name="Shimodaira J."/>
            <person name="Furukawa K."/>
        </authorList>
    </citation>
    <scope>NUCLEOTIDE SEQUENCE [LARGE SCALE GENOMIC DNA]</scope>
    <source>
        <strain evidence="1 2">KF715</strain>
        <plasmid evidence="2">Plasmid pkf715a dna</plasmid>
    </source>
</reference>
<evidence type="ECO:0000313" key="2">
    <source>
        <dbReference type="Proteomes" id="UP000218731"/>
    </source>
</evidence>
<geneLocation type="plasmid" evidence="2">
    <name>pkf715a dna</name>
</geneLocation>
<dbReference type="AlphaFoldDB" id="A0A1L7NMK0"/>
<gene>
    <name evidence="1" type="ORF">KF715C_pA1670</name>
</gene>
<accession>A0A1L7NMK0</accession>
<name>A0A1L7NMK0_PSEPU</name>
<dbReference type="Proteomes" id="UP000218731">
    <property type="component" value="Plasmid pKF715A"/>
</dbReference>
<proteinExistence type="predicted"/>
<organism evidence="1 2">
    <name type="scientific">Pseudomonas putida</name>
    <name type="common">Arthrobacter siderocapsulatus</name>
    <dbReference type="NCBI Taxonomy" id="303"/>
    <lineage>
        <taxon>Bacteria</taxon>
        <taxon>Pseudomonadati</taxon>
        <taxon>Pseudomonadota</taxon>
        <taxon>Gammaproteobacteria</taxon>
        <taxon>Pseudomonadales</taxon>
        <taxon>Pseudomonadaceae</taxon>
        <taxon>Pseudomonas</taxon>
    </lineage>
</organism>
<dbReference type="RefSeq" id="WP_096427029.1">
    <property type="nucleotide sequence ID" value="NZ_AP015030.1"/>
</dbReference>
<evidence type="ECO:0000313" key="1">
    <source>
        <dbReference type="EMBL" id="BAW26672.1"/>
    </source>
</evidence>
<dbReference type="EMBL" id="AP015030">
    <property type="protein sequence ID" value="BAW26672.1"/>
    <property type="molecule type" value="Genomic_DNA"/>
</dbReference>
<protein>
    <submittedName>
        <fullName evidence="1">Uncharacterized protein</fullName>
    </submittedName>
</protein>
<keyword evidence="1" id="KW-0614">Plasmid</keyword>